<dbReference type="AlphaFoldDB" id="A0A7J9I7Q3"/>
<dbReference type="Proteomes" id="UP000593560">
    <property type="component" value="Unassembled WGS sequence"/>
</dbReference>
<dbReference type="EMBL" id="JABFAD010218550">
    <property type="protein sequence ID" value="MBA0818172.1"/>
    <property type="molecule type" value="Genomic_DNA"/>
</dbReference>
<sequence>MEQPLLSEKRSETEESERLRWYQYVGRTGSVIPTTSLAGADVSIKEIRSATSFSGHYPPSIHAPFINSPEPLPNVQNLSCFRLFIPELTIGYWVVNVGLVVKSYSLL</sequence>
<feature type="non-terminal residue" evidence="1">
    <location>
        <position position="107"/>
    </location>
</feature>
<evidence type="ECO:0000313" key="2">
    <source>
        <dbReference type="Proteomes" id="UP000593560"/>
    </source>
</evidence>
<protein>
    <submittedName>
        <fullName evidence="1">Uncharacterized protein</fullName>
    </submittedName>
</protein>
<name>A0A7J9I7Q3_9ROSI</name>
<gene>
    <name evidence="1" type="ORF">Gohar_022384</name>
</gene>
<reference evidence="1 2" key="1">
    <citation type="journal article" date="2019" name="Genome Biol. Evol.">
        <title>Insights into the evolution of the New World diploid cottons (Gossypium, subgenus Houzingenia) based on genome sequencing.</title>
        <authorList>
            <person name="Grover C.E."/>
            <person name="Arick M.A. 2nd"/>
            <person name="Thrash A."/>
            <person name="Conover J.L."/>
            <person name="Sanders W.S."/>
            <person name="Peterson D.G."/>
            <person name="Frelichowski J.E."/>
            <person name="Scheffler J.A."/>
            <person name="Scheffler B.E."/>
            <person name="Wendel J.F."/>
        </authorList>
    </citation>
    <scope>NUCLEOTIDE SEQUENCE [LARGE SCALE GENOMIC DNA]</scope>
    <source>
        <strain evidence="1">0</strain>
        <tissue evidence="1">Leaf</tissue>
    </source>
</reference>
<keyword evidence="2" id="KW-1185">Reference proteome</keyword>
<organism evidence="1 2">
    <name type="scientific">Gossypium harknessii</name>
    <dbReference type="NCBI Taxonomy" id="34285"/>
    <lineage>
        <taxon>Eukaryota</taxon>
        <taxon>Viridiplantae</taxon>
        <taxon>Streptophyta</taxon>
        <taxon>Embryophyta</taxon>
        <taxon>Tracheophyta</taxon>
        <taxon>Spermatophyta</taxon>
        <taxon>Magnoliopsida</taxon>
        <taxon>eudicotyledons</taxon>
        <taxon>Gunneridae</taxon>
        <taxon>Pentapetalae</taxon>
        <taxon>rosids</taxon>
        <taxon>malvids</taxon>
        <taxon>Malvales</taxon>
        <taxon>Malvaceae</taxon>
        <taxon>Malvoideae</taxon>
        <taxon>Gossypium</taxon>
    </lineage>
</organism>
<dbReference type="OrthoDB" id="1725548at2759"/>
<proteinExistence type="predicted"/>
<evidence type="ECO:0000313" key="1">
    <source>
        <dbReference type="EMBL" id="MBA0818172.1"/>
    </source>
</evidence>
<comment type="caution">
    <text evidence="1">The sequence shown here is derived from an EMBL/GenBank/DDBJ whole genome shotgun (WGS) entry which is preliminary data.</text>
</comment>
<accession>A0A7J9I7Q3</accession>